<dbReference type="STRING" id="77586.A0A0D9XXA9"/>
<dbReference type="InterPro" id="IPR029044">
    <property type="entry name" value="Nucleotide-diphossugar_trans"/>
</dbReference>
<dbReference type="Proteomes" id="UP000032180">
    <property type="component" value="Chromosome 12"/>
</dbReference>
<evidence type="ECO:0000313" key="1">
    <source>
        <dbReference type="EnsemblPlants" id="LPERR12G03910.1"/>
    </source>
</evidence>
<sequence length="240" mass="27195">MATWWRPRSRAIPFLPLLILAPLFYSIFTTYNSDPAEAGKVSSDVVTVGKHSYSKVGRSMAILNTFISFMQVSMPTSNVIILTDPNSKFSLNHGSAAILPIEGNYTRENLMLQRIRSYIAFLEQRLEELETMEDVYHIIFTDSDIAVVTDLGDIFKIYPNCHLALTFRNNKGQPLNSGFVAVRGTRDGVSKAVEFFKEVLEAYQLNYMKASRMLGDQLALVWVVKSHLPSAFRKFSKHED</sequence>
<organism evidence="1 2">
    <name type="scientific">Leersia perrieri</name>
    <dbReference type="NCBI Taxonomy" id="77586"/>
    <lineage>
        <taxon>Eukaryota</taxon>
        <taxon>Viridiplantae</taxon>
        <taxon>Streptophyta</taxon>
        <taxon>Embryophyta</taxon>
        <taxon>Tracheophyta</taxon>
        <taxon>Spermatophyta</taxon>
        <taxon>Magnoliopsida</taxon>
        <taxon>Liliopsida</taxon>
        <taxon>Poales</taxon>
        <taxon>Poaceae</taxon>
        <taxon>BOP clade</taxon>
        <taxon>Oryzoideae</taxon>
        <taxon>Oryzeae</taxon>
        <taxon>Oryzinae</taxon>
        <taxon>Leersia</taxon>
    </lineage>
</organism>
<reference evidence="1 2" key="1">
    <citation type="submission" date="2012-08" db="EMBL/GenBank/DDBJ databases">
        <title>Oryza genome evolution.</title>
        <authorList>
            <person name="Wing R.A."/>
        </authorList>
    </citation>
    <scope>NUCLEOTIDE SEQUENCE</scope>
</reference>
<dbReference type="EnsemblPlants" id="LPERR12G03910.1">
    <property type="protein sequence ID" value="LPERR12G03910.1"/>
    <property type="gene ID" value="LPERR12G03910"/>
</dbReference>
<name>A0A0D9XXA9_9ORYZ</name>
<dbReference type="AlphaFoldDB" id="A0A0D9XXA9"/>
<reference evidence="1" key="3">
    <citation type="submission" date="2015-04" db="UniProtKB">
        <authorList>
            <consortium name="EnsemblPlants"/>
        </authorList>
    </citation>
    <scope>IDENTIFICATION</scope>
</reference>
<evidence type="ECO:0000313" key="2">
    <source>
        <dbReference type="Proteomes" id="UP000032180"/>
    </source>
</evidence>
<keyword evidence="2" id="KW-1185">Reference proteome</keyword>
<proteinExistence type="predicted"/>
<evidence type="ECO:0008006" key="3">
    <source>
        <dbReference type="Google" id="ProtNLM"/>
    </source>
</evidence>
<protein>
    <recommendedName>
        <fullName evidence="3">Nucleotide-diphospho-sugar transferase domain-containing protein</fullName>
    </recommendedName>
</protein>
<dbReference type="HOGENOM" id="CLU_052580_1_0_1"/>
<reference evidence="2" key="2">
    <citation type="submission" date="2013-12" db="EMBL/GenBank/DDBJ databases">
        <authorList>
            <person name="Yu Y."/>
            <person name="Lee S."/>
            <person name="de Baynast K."/>
            <person name="Wissotski M."/>
            <person name="Liu L."/>
            <person name="Talag J."/>
            <person name="Goicoechea J."/>
            <person name="Angelova A."/>
            <person name="Jetty R."/>
            <person name="Kudrna D."/>
            <person name="Golser W."/>
            <person name="Rivera L."/>
            <person name="Zhang J."/>
            <person name="Wing R."/>
        </authorList>
    </citation>
    <scope>NUCLEOTIDE SEQUENCE</scope>
</reference>
<dbReference type="Gramene" id="LPERR12G03910.1">
    <property type="protein sequence ID" value="LPERR12G03910.1"/>
    <property type="gene ID" value="LPERR12G03910"/>
</dbReference>
<accession>A0A0D9XXA9</accession>
<dbReference type="PANTHER" id="PTHR35723">
    <property type="entry name" value="POLYPHOSPHATIDYLINOSITOL PHOSPHATASE"/>
    <property type="match status" value="1"/>
</dbReference>
<dbReference type="eggNOG" id="ENOG502QT00">
    <property type="taxonomic scope" value="Eukaryota"/>
</dbReference>
<dbReference type="SUPFAM" id="SSF53448">
    <property type="entry name" value="Nucleotide-diphospho-sugar transferases"/>
    <property type="match status" value="1"/>
</dbReference>